<dbReference type="SUPFAM" id="SSF74788">
    <property type="entry name" value="Cullin repeat-like"/>
    <property type="match status" value="1"/>
</dbReference>
<evidence type="ECO:0000256" key="1">
    <source>
        <dbReference type="ARBA" id="ARBA00006019"/>
    </source>
</evidence>
<evidence type="ECO:0000313" key="3">
    <source>
        <dbReference type="EMBL" id="KIJ64477.1"/>
    </source>
</evidence>
<evidence type="ECO:0000259" key="2">
    <source>
        <dbReference type="Pfam" id="PF00888"/>
    </source>
</evidence>
<dbReference type="Proteomes" id="UP000053820">
    <property type="component" value="Unassembled WGS sequence"/>
</dbReference>
<dbReference type="AlphaFoldDB" id="A0A0C9WFT7"/>
<accession>A0A0C9WFT7</accession>
<reference evidence="3 4" key="1">
    <citation type="submission" date="2014-04" db="EMBL/GenBank/DDBJ databases">
        <title>Evolutionary Origins and Diversification of the Mycorrhizal Mutualists.</title>
        <authorList>
            <consortium name="DOE Joint Genome Institute"/>
            <consortium name="Mycorrhizal Genomics Consortium"/>
            <person name="Kohler A."/>
            <person name="Kuo A."/>
            <person name="Nagy L.G."/>
            <person name="Floudas D."/>
            <person name="Copeland A."/>
            <person name="Barry K.W."/>
            <person name="Cichocki N."/>
            <person name="Veneault-Fourrey C."/>
            <person name="LaButti K."/>
            <person name="Lindquist E.A."/>
            <person name="Lipzen A."/>
            <person name="Lundell T."/>
            <person name="Morin E."/>
            <person name="Murat C."/>
            <person name="Riley R."/>
            <person name="Ohm R."/>
            <person name="Sun H."/>
            <person name="Tunlid A."/>
            <person name="Henrissat B."/>
            <person name="Grigoriev I.V."/>
            <person name="Hibbett D.S."/>
            <person name="Martin F."/>
        </authorList>
    </citation>
    <scope>NUCLEOTIDE SEQUENCE [LARGE SCALE GENOMIC DNA]</scope>
    <source>
        <strain evidence="3 4">MD-312</strain>
    </source>
</reference>
<gene>
    <name evidence="3" type="ORF">HYDPIDRAFT_28418</name>
</gene>
<dbReference type="InterPro" id="IPR001373">
    <property type="entry name" value="Cullin_N"/>
</dbReference>
<dbReference type="Gene3D" id="1.20.1310.10">
    <property type="entry name" value="Cullin Repeats"/>
    <property type="match status" value="2"/>
</dbReference>
<organism evidence="3 4">
    <name type="scientific">Hydnomerulius pinastri MD-312</name>
    <dbReference type="NCBI Taxonomy" id="994086"/>
    <lineage>
        <taxon>Eukaryota</taxon>
        <taxon>Fungi</taxon>
        <taxon>Dikarya</taxon>
        <taxon>Basidiomycota</taxon>
        <taxon>Agaricomycotina</taxon>
        <taxon>Agaricomycetes</taxon>
        <taxon>Agaricomycetidae</taxon>
        <taxon>Boletales</taxon>
        <taxon>Boletales incertae sedis</taxon>
        <taxon>Leucogyrophana</taxon>
    </lineage>
</organism>
<keyword evidence="4" id="KW-1185">Reference proteome</keyword>
<feature type="domain" description="Cullin N-terminal" evidence="2">
    <location>
        <begin position="19"/>
        <end position="278"/>
    </location>
</feature>
<protein>
    <recommendedName>
        <fullName evidence="2">Cullin N-terminal domain-containing protein</fullName>
    </recommendedName>
</protein>
<sequence>MSFGQHPDKPVPPSASESWASLNQGFDDLIALEDPKLASYSLHGTLYSAVYNYLCSPRRRSESREAAPKASGEDVYGTITKKLDARLEGILQGAADLRGEALLEYYSTQWAHYALLAKSLEHVCSYLTRHWLRAVAKQDDIYTVHAHALERWKSVFVDGLQRVDQKLTKALLNLVESHRSGISINSEILKSVLASLAMLGRSGKHGETETLEVYEDVFEKSFLTDAEKCFRQSSERVAQEPSEEHQNTAGHWLANADQLAAAFPSDKTREGLLQILKDIGAIEGSQKAEEVKGLEGDREGE</sequence>
<evidence type="ECO:0000313" key="4">
    <source>
        <dbReference type="Proteomes" id="UP000053820"/>
    </source>
</evidence>
<dbReference type="HOGENOM" id="CLU_909304_0_0_1"/>
<dbReference type="InterPro" id="IPR016159">
    <property type="entry name" value="Cullin_repeat-like_dom_sf"/>
</dbReference>
<proteinExistence type="inferred from homology"/>
<dbReference type="EMBL" id="KN839846">
    <property type="protein sequence ID" value="KIJ64477.1"/>
    <property type="molecule type" value="Genomic_DNA"/>
</dbReference>
<name>A0A0C9WFT7_9AGAM</name>
<dbReference type="PANTHER" id="PTHR11932">
    <property type="entry name" value="CULLIN"/>
    <property type="match status" value="1"/>
</dbReference>
<dbReference type="OrthoDB" id="2679410at2759"/>
<dbReference type="GO" id="GO:0031625">
    <property type="term" value="F:ubiquitin protein ligase binding"/>
    <property type="evidence" value="ECO:0007669"/>
    <property type="project" value="InterPro"/>
</dbReference>
<comment type="similarity">
    <text evidence="1">Belongs to the cullin family.</text>
</comment>
<dbReference type="InterPro" id="IPR045093">
    <property type="entry name" value="Cullin"/>
</dbReference>
<dbReference type="GO" id="GO:0006511">
    <property type="term" value="P:ubiquitin-dependent protein catabolic process"/>
    <property type="evidence" value="ECO:0007669"/>
    <property type="project" value="InterPro"/>
</dbReference>
<dbReference type="Pfam" id="PF00888">
    <property type="entry name" value="Cullin"/>
    <property type="match status" value="1"/>
</dbReference>